<dbReference type="GeneID" id="54569224"/>
<reference evidence="4" key="1">
    <citation type="journal article" date="2020" name="Stud. Mycol.">
        <title>101 Dothideomycetes genomes: a test case for predicting lifestyles and emergence of pathogens.</title>
        <authorList>
            <person name="Haridas S."/>
            <person name="Albert R."/>
            <person name="Binder M."/>
            <person name="Bloem J."/>
            <person name="Labutti K."/>
            <person name="Salamov A."/>
            <person name="Andreopoulos B."/>
            <person name="Baker S."/>
            <person name="Barry K."/>
            <person name="Bills G."/>
            <person name="Bluhm B."/>
            <person name="Cannon C."/>
            <person name="Castanera R."/>
            <person name="Culley D."/>
            <person name="Daum C."/>
            <person name="Ezra D."/>
            <person name="Gonzalez J."/>
            <person name="Henrissat B."/>
            <person name="Kuo A."/>
            <person name="Liang C."/>
            <person name="Lipzen A."/>
            <person name="Lutzoni F."/>
            <person name="Magnuson J."/>
            <person name="Mondo S."/>
            <person name="Nolan M."/>
            <person name="Ohm R."/>
            <person name="Pangilinan J."/>
            <person name="Park H.-J."/>
            <person name="Ramirez L."/>
            <person name="Alfaro M."/>
            <person name="Sun H."/>
            <person name="Tritt A."/>
            <person name="Yoshinaga Y."/>
            <person name="Zwiers L.-H."/>
            <person name="Turgeon B."/>
            <person name="Goodwin S."/>
            <person name="Spatafora J."/>
            <person name="Crous P."/>
            <person name="Grigoriev I."/>
        </authorList>
    </citation>
    <scope>NUCLEOTIDE SEQUENCE</scope>
    <source>
        <strain evidence="4">ATCC 36951</strain>
    </source>
</reference>
<gene>
    <name evidence="4" type="ORF">M409DRAFT_64183</name>
</gene>
<feature type="region of interest" description="Disordered" evidence="1">
    <location>
        <begin position="49"/>
        <end position="68"/>
    </location>
</feature>
<feature type="compositionally biased region" description="Polar residues" evidence="1">
    <location>
        <begin position="515"/>
        <end position="530"/>
    </location>
</feature>
<sequence>MGATVENQAVPVCRILTPVGMLGYGFNEEETHSALERLTQDSTPVAVILDSGSTDSGPKKLASGDMTMPRSSYERDIRRLLDAVTKYSVPLMIGSAGGAGTNAQVDAIAEMIRQNSAERHVLFQTLDYSLKLVKVYADIPHDLVSTRLHSGKITPCGKAVPELQQTDVHEAPVIVAQMGAEPYTEAMKQVPEFDIILGGRAHDPAPYVAFAESCIRRVVPDYDTDKHTALQINGGIAHAAKIMECGGQCSVPKSRGAISTMYSDGSFEICPTDPSSICTPLSVAAHTMYEKSRPDILLAPGGWLGLSKAEYTQQADGRTTRCQGAVWESSLRNSAPYQIKLEAARTSGYRALYMGGHRDPILISQIDSILARIKDYVPQQVPGLEEGEWDLEWHIYGRDCDGTPRSLFLVGECRAKTQDLANSIAATARIASAHVSYPGQKATSGNFAFGIGAAMEIPLGLVPEFCIYHLLDLEPGEEVSLFRIKAETIDNGLRRNGDGHVSFNGKTEKPKTRKAQATTHGKQAPPSTRIDNIEPKTIYDVADVLRSKNAGPYEITFDIIFKNPAVFEAIKTSNLLSAERVAALYDLRPDQLVWSGYFDQALAFKATIPRMTLGAAASSGGFFESDVHGSQAYMPLAQLELPVELQERIKDILAR</sequence>
<keyword evidence="5" id="KW-1185">Reference proteome</keyword>
<dbReference type="Pfam" id="PF07287">
    <property type="entry name" value="AtuA"/>
    <property type="match status" value="1"/>
</dbReference>
<dbReference type="InterPro" id="IPR010839">
    <property type="entry name" value="AtuA_N"/>
</dbReference>
<name>A0A6A6CT64_ZASCE</name>
<feature type="domain" description="DUF4387" evidence="3">
    <location>
        <begin position="539"/>
        <end position="639"/>
    </location>
</feature>
<dbReference type="OrthoDB" id="5863171at2759"/>
<organism evidence="4 5">
    <name type="scientific">Zasmidium cellare ATCC 36951</name>
    <dbReference type="NCBI Taxonomy" id="1080233"/>
    <lineage>
        <taxon>Eukaryota</taxon>
        <taxon>Fungi</taxon>
        <taxon>Dikarya</taxon>
        <taxon>Ascomycota</taxon>
        <taxon>Pezizomycotina</taxon>
        <taxon>Dothideomycetes</taxon>
        <taxon>Dothideomycetidae</taxon>
        <taxon>Mycosphaerellales</taxon>
        <taxon>Mycosphaerellaceae</taxon>
        <taxon>Zasmidium</taxon>
    </lineage>
</organism>
<dbReference type="Proteomes" id="UP000799537">
    <property type="component" value="Unassembled WGS sequence"/>
</dbReference>
<evidence type="ECO:0000313" key="4">
    <source>
        <dbReference type="EMBL" id="KAF2170447.1"/>
    </source>
</evidence>
<evidence type="ECO:0000259" key="2">
    <source>
        <dbReference type="Pfam" id="PF07287"/>
    </source>
</evidence>
<proteinExistence type="predicted"/>
<evidence type="ECO:0000313" key="5">
    <source>
        <dbReference type="Proteomes" id="UP000799537"/>
    </source>
</evidence>
<protein>
    <submittedName>
        <fullName evidence="4">Uncharacterized protein</fullName>
    </submittedName>
</protein>
<feature type="region of interest" description="Disordered" evidence="1">
    <location>
        <begin position="496"/>
        <end position="530"/>
    </location>
</feature>
<dbReference type="InterPro" id="IPR025496">
    <property type="entry name" value="DUF4387"/>
</dbReference>
<dbReference type="EMBL" id="ML993585">
    <property type="protein sequence ID" value="KAF2170447.1"/>
    <property type="molecule type" value="Genomic_DNA"/>
</dbReference>
<feature type="domain" description="Acyclic terpene utilisation N-terminal" evidence="2">
    <location>
        <begin position="56"/>
        <end position="377"/>
    </location>
</feature>
<dbReference type="AlphaFoldDB" id="A0A6A6CT64"/>
<dbReference type="RefSeq" id="XP_033671336.1">
    <property type="nucleotide sequence ID" value="XM_033815952.1"/>
</dbReference>
<evidence type="ECO:0000256" key="1">
    <source>
        <dbReference type="SAM" id="MobiDB-lite"/>
    </source>
</evidence>
<dbReference type="Pfam" id="PF14330">
    <property type="entry name" value="DUF4387"/>
    <property type="match status" value="1"/>
</dbReference>
<evidence type="ECO:0000259" key="3">
    <source>
        <dbReference type="Pfam" id="PF14330"/>
    </source>
</evidence>
<accession>A0A6A6CT64</accession>